<feature type="domain" description="6-hydroxymethylpterin diphosphokinase MptE-like" evidence="1">
    <location>
        <begin position="204"/>
        <end position="367"/>
    </location>
</feature>
<organism evidence="2 3">
    <name type="scientific">Thiospirochaeta perfilievii</name>
    <dbReference type="NCBI Taxonomy" id="252967"/>
    <lineage>
        <taxon>Bacteria</taxon>
        <taxon>Pseudomonadati</taxon>
        <taxon>Spirochaetota</taxon>
        <taxon>Spirochaetia</taxon>
        <taxon>Spirochaetales</taxon>
        <taxon>Spirochaetaceae</taxon>
        <taxon>Thiospirochaeta</taxon>
    </lineage>
</organism>
<evidence type="ECO:0000313" key="2">
    <source>
        <dbReference type="EMBL" id="QEN04271.1"/>
    </source>
</evidence>
<evidence type="ECO:0000259" key="1">
    <source>
        <dbReference type="Pfam" id="PF01973"/>
    </source>
</evidence>
<sequence length="478" mass="54414">MEGNYFNCNILALTKTNNSLVSKLNCANPQIKKYQYISSKTGDLIPCTQGENPRALHSKIDPIREGNRFLSLYKNRGFLIFLGMGAAYQIRPFIDKNQFSNILIIDKDLDRFKDIISKLDLKDIFLNPAIKILIDPTPQELFNFILENYIPAISGDVTTIPLRQRVNSEIDFFTKTIDIIKGALNRISDDYTVQTRFGKKWFSNTLFNIKEANKSKPMLKPIKSAIITAAGPSLEDSIEEIRERQKNATLIATDTTAPALLAHNIKPDIIISIDCQHISYYHFIKSIPKDIPLVLDITSPRKLTAMFDTVYFFTSGHPIGQYINKKYKTFPTLNTSGGSVTHAALSLADALNAKNIYLYGADFSYPQGKSYARGTYIYDYFNKTDSRTSSLESSFFSFIMDSRDISIEQINDGLRYITKPMIGYKENLEKSCETLRGKLHVKQGRGCKINIDQNDPTCLLYYLFLLKVRLKRAVLIFY</sequence>
<reference evidence="2 3" key="2">
    <citation type="submission" date="2019-09" db="EMBL/GenBank/DDBJ databases">
        <title>Complete Genome Sequence and Methylome Analysis of free living Spirochaetas.</title>
        <authorList>
            <person name="Leshcheva N."/>
            <person name="Mikheeva N."/>
        </authorList>
    </citation>
    <scope>NUCLEOTIDE SEQUENCE [LARGE SCALE GENOMIC DNA]</scope>
    <source>
        <strain evidence="2 3">P</strain>
    </source>
</reference>
<evidence type="ECO:0000313" key="3">
    <source>
        <dbReference type="Proteomes" id="UP000323824"/>
    </source>
</evidence>
<dbReference type="KEGG" id="sper:EW093_06005"/>
<reference evidence="2 3" key="1">
    <citation type="submission" date="2019-02" db="EMBL/GenBank/DDBJ databases">
        <authorList>
            <person name="Fomenkov A."/>
            <person name="Dubinina G."/>
            <person name="Grabovich M."/>
            <person name="Vincze T."/>
            <person name="Roberts R.J."/>
        </authorList>
    </citation>
    <scope>NUCLEOTIDE SEQUENCE [LARGE SCALE GENOMIC DNA]</scope>
    <source>
        <strain evidence="2 3">P</strain>
    </source>
</reference>
<dbReference type="InterPro" id="IPR002826">
    <property type="entry name" value="MptE-like"/>
</dbReference>
<proteinExistence type="predicted"/>
<dbReference type="AlphaFoldDB" id="A0A5C1Q9W6"/>
<dbReference type="OrthoDB" id="354701at2"/>
<dbReference type="RefSeq" id="WP_149567519.1">
    <property type="nucleotide sequence ID" value="NZ_CP035807.1"/>
</dbReference>
<gene>
    <name evidence="2" type="ORF">EW093_06005</name>
</gene>
<dbReference type="Pfam" id="PF01973">
    <property type="entry name" value="MptE-like"/>
    <property type="match status" value="1"/>
</dbReference>
<dbReference type="PANTHER" id="PTHR41786:SF1">
    <property type="entry name" value="6-HYDROXYMETHYLPTERIN DIPHOSPHOKINASE MPTE-LIKE DOMAIN-CONTAINING PROTEIN"/>
    <property type="match status" value="1"/>
</dbReference>
<protein>
    <submittedName>
        <fullName evidence="2">DUF115 domain-containing protein</fullName>
    </submittedName>
</protein>
<dbReference type="EMBL" id="CP035807">
    <property type="protein sequence ID" value="QEN04271.1"/>
    <property type="molecule type" value="Genomic_DNA"/>
</dbReference>
<dbReference type="Proteomes" id="UP000323824">
    <property type="component" value="Chromosome"/>
</dbReference>
<accession>A0A5C1Q9W6</accession>
<keyword evidence="3" id="KW-1185">Reference proteome</keyword>
<name>A0A5C1Q9W6_9SPIO</name>
<dbReference type="PANTHER" id="PTHR41786">
    <property type="entry name" value="MOTILITY ACCESSORY FACTOR MAF"/>
    <property type="match status" value="1"/>
</dbReference>